<dbReference type="InterPro" id="IPR013783">
    <property type="entry name" value="Ig-like_fold"/>
</dbReference>
<evidence type="ECO:0000256" key="3">
    <source>
        <dbReference type="ARBA" id="ARBA00022692"/>
    </source>
</evidence>
<sequence length="334" mass="37998">MVYIIHSVYENSIYRKELRIILLICLINIVKAFVVVTTPEFYVLAPKNSNVKLICNFTDDQRSKSQDLTVSWSKDRKITEGIETIWNEKDQIGSTVLRLNNITEKDEGEYTCVITIKGSFDYKKITLQTVNSRTESNVSVIPSYSNVDMWNGPPLKLNCTFKFKEWCGESVKVDWWKLDTTSHIWSKQVTGVNWQANGWGGKGWLNITDPIMGKSEGMFMCIVTCGYNGGFGTRNVKVVPHIGPDIKPQHGVYSAKKGMDIIMACNVNSGIYSEYGWWFKKNLSSGGRYTLKSTSSTIDLIIKKVTSNDNGQYICWVSKDDWWETNSVTLYVSN</sequence>
<feature type="domain" description="Ig-like" evidence="12">
    <location>
        <begin position="142"/>
        <end position="237"/>
    </location>
</feature>
<evidence type="ECO:0000313" key="13">
    <source>
        <dbReference type="EMBL" id="ARE67299.1"/>
    </source>
</evidence>
<evidence type="ECO:0000256" key="5">
    <source>
        <dbReference type="ARBA" id="ARBA00022989"/>
    </source>
</evidence>
<keyword evidence="2" id="KW-1003">Cell membrane</keyword>
<keyword evidence="5 11" id="KW-1133">Transmembrane helix</keyword>
<feature type="domain" description="Ig-like" evidence="12">
    <location>
        <begin position="244"/>
        <end position="331"/>
    </location>
</feature>
<dbReference type="Proteomes" id="UP000319767">
    <property type="component" value="Segment"/>
</dbReference>
<dbReference type="SMART" id="SM00409">
    <property type="entry name" value="IG"/>
    <property type="match status" value="3"/>
</dbReference>
<feature type="domain" description="Ig-like" evidence="12">
    <location>
        <begin position="39"/>
        <end position="126"/>
    </location>
</feature>
<gene>
    <name evidence="13" type="primary">SWPV2-076</name>
</gene>
<evidence type="ECO:0000259" key="12">
    <source>
        <dbReference type="PROSITE" id="PS50835"/>
    </source>
</evidence>
<dbReference type="PANTHER" id="PTHR25466">
    <property type="entry name" value="T-LYMPHOCYTE ACTIVATION ANTIGEN"/>
    <property type="match status" value="1"/>
</dbReference>
<keyword evidence="9" id="KW-0325">Glycoprotein</keyword>
<dbReference type="InterPro" id="IPR007110">
    <property type="entry name" value="Ig-like_dom"/>
</dbReference>
<keyword evidence="8" id="KW-0675">Receptor</keyword>
<dbReference type="SUPFAM" id="SSF48726">
    <property type="entry name" value="Immunoglobulin"/>
    <property type="match status" value="2"/>
</dbReference>
<evidence type="ECO:0000256" key="1">
    <source>
        <dbReference type="ARBA" id="ARBA00004251"/>
    </source>
</evidence>
<dbReference type="PROSITE" id="PS50835">
    <property type="entry name" value="IG_LIKE"/>
    <property type="match status" value="3"/>
</dbReference>
<comment type="subcellular location">
    <subcellularLocation>
        <location evidence="1">Cell membrane</location>
        <topology evidence="1">Single-pass type I membrane protein</topology>
    </subcellularLocation>
</comment>
<protein>
    <submittedName>
        <fullName evidence="13">SWPV2-ORF076</fullName>
    </submittedName>
</protein>
<dbReference type="GO" id="GO:0005886">
    <property type="term" value="C:plasma membrane"/>
    <property type="evidence" value="ECO:0007669"/>
    <property type="project" value="UniProtKB-SubCell"/>
</dbReference>
<evidence type="ECO:0000256" key="7">
    <source>
        <dbReference type="ARBA" id="ARBA00023157"/>
    </source>
</evidence>
<dbReference type="InterPro" id="IPR003599">
    <property type="entry name" value="Ig_sub"/>
</dbReference>
<evidence type="ECO:0000256" key="4">
    <source>
        <dbReference type="ARBA" id="ARBA00022729"/>
    </source>
</evidence>
<dbReference type="InterPro" id="IPR013151">
    <property type="entry name" value="Immunoglobulin_dom"/>
</dbReference>
<dbReference type="EMBL" id="KX857215">
    <property type="protein sequence ID" value="ARE67299.1"/>
    <property type="molecule type" value="Genomic_DNA"/>
</dbReference>
<dbReference type="Pfam" id="PF00047">
    <property type="entry name" value="ig"/>
    <property type="match status" value="1"/>
</dbReference>
<keyword evidence="6 11" id="KW-0472">Membrane</keyword>
<evidence type="ECO:0000256" key="9">
    <source>
        <dbReference type="ARBA" id="ARBA00023180"/>
    </source>
</evidence>
<dbReference type="PANTHER" id="PTHR25466:SF9">
    <property type="entry name" value="FIBRONECTIN TYPE-III DOMAIN-CONTAINING PROTEIN"/>
    <property type="match status" value="1"/>
</dbReference>
<evidence type="ECO:0000256" key="8">
    <source>
        <dbReference type="ARBA" id="ARBA00023170"/>
    </source>
</evidence>
<dbReference type="Gene3D" id="2.60.40.10">
    <property type="entry name" value="Immunoglobulins"/>
    <property type="match status" value="2"/>
</dbReference>
<keyword evidence="4" id="KW-0732">Signal</keyword>
<evidence type="ECO:0000256" key="2">
    <source>
        <dbReference type="ARBA" id="ARBA00022475"/>
    </source>
</evidence>
<reference evidence="13" key="1">
    <citation type="journal article" date="2017" name="BMC Genomics">
        <title>Genomic characterization of two novel pathogenic avipoxviruses isolated from pacific shearwaters (Ardenna spp.).</title>
        <authorList>
            <person name="Sarker S."/>
            <person name="Das S."/>
            <person name="Lavers J.L."/>
            <person name="Hutton I."/>
            <person name="Helbig K."/>
            <person name="Imbery J."/>
            <person name="Upton C."/>
            <person name="Raidal S.R."/>
        </authorList>
    </citation>
    <scope>NUCLEOTIDE SEQUENCE [LARGE SCALE GENOMIC DNA]</scope>
    <source>
        <strain evidence="13">SWPV-2</strain>
    </source>
</reference>
<keyword evidence="3 11" id="KW-0812">Transmembrane</keyword>
<evidence type="ECO:0000256" key="10">
    <source>
        <dbReference type="ARBA" id="ARBA00023319"/>
    </source>
</evidence>
<proteinExistence type="predicted"/>
<dbReference type="GO" id="GO:0007166">
    <property type="term" value="P:cell surface receptor signaling pathway"/>
    <property type="evidence" value="ECO:0007669"/>
    <property type="project" value="TreeGrafter"/>
</dbReference>
<dbReference type="InterPro" id="IPR051713">
    <property type="entry name" value="T-cell_Activation_Regulation"/>
</dbReference>
<organism evidence="13">
    <name type="scientific">Shearwaterpox virus</name>
    <dbReference type="NCBI Taxonomy" id="1974596"/>
    <lineage>
        <taxon>Viruses</taxon>
        <taxon>Varidnaviria</taxon>
        <taxon>Bamfordvirae</taxon>
        <taxon>Nucleocytoviricota</taxon>
        <taxon>Pokkesviricetes</taxon>
        <taxon>Chitovirales</taxon>
        <taxon>Poxviridae</taxon>
        <taxon>Chordopoxvirinae</taxon>
        <taxon>Avipoxvirus</taxon>
        <taxon>Avipoxvirus canarypox</taxon>
        <taxon>Canarypox virus</taxon>
    </lineage>
</organism>
<dbReference type="InterPro" id="IPR036179">
    <property type="entry name" value="Ig-like_dom_sf"/>
</dbReference>
<name>A0A1V0QG41_CNPV</name>
<feature type="transmembrane region" description="Helical" evidence="11">
    <location>
        <begin position="20"/>
        <end position="45"/>
    </location>
</feature>
<dbReference type="GO" id="GO:0006955">
    <property type="term" value="P:immune response"/>
    <property type="evidence" value="ECO:0007669"/>
    <property type="project" value="TreeGrafter"/>
</dbReference>
<accession>A0A1V0QG41</accession>
<dbReference type="GO" id="GO:0071222">
    <property type="term" value="P:cellular response to lipopolysaccharide"/>
    <property type="evidence" value="ECO:0007669"/>
    <property type="project" value="TreeGrafter"/>
</dbReference>
<evidence type="ECO:0000256" key="6">
    <source>
        <dbReference type="ARBA" id="ARBA00023136"/>
    </source>
</evidence>
<keyword evidence="10" id="KW-0393">Immunoglobulin domain</keyword>
<keyword evidence="7" id="KW-1015">Disulfide bond</keyword>
<evidence type="ECO:0000256" key="11">
    <source>
        <dbReference type="SAM" id="Phobius"/>
    </source>
</evidence>